<protein>
    <recommendedName>
        <fullName evidence="4">DUF883 domain-containing protein</fullName>
    </recommendedName>
</protein>
<dbReference type="AlphaFoldDB" id="A0A2S0NGE7"/>
<proteinExistence type="predicted"/>
<dbReference type="EMBL" id="CP027668">
    <property type="protein sequence ID" value="AVO47232.1"/>
    <property type="molecule type" value="Genomic_DNA"/>
</dbReference>
<dbReference type="RefSeq" id="WP_106750602.1">
    <property type="nucleotide sequence ID" value="NZ_CP027668.1"/>
</dbReference>
<reference evidence="2 3" key="1">
    <citation type="submission" date="2018-03" db="EMBL/GenBank/DDBJ databases">
        <title>Genome sequencing of Phreatobacter sp.</title>
        <authorList>
            <person name="Kim S.-J."/>
            <person name="Heo J."/>
            <person name="Kwon S.-W."/>
        </authorList>
    </citation>
    <scope>NUCLEOTIDE SEQUENCE [LARGE SCALE GENOMIC DNA]</scope>
    <source>
        <strain evidence="2 3">S-12</strain>
    </source>
</reference>
<evidence type="ECO:0000256" key="1">
    <source>
        <dbReference type="SAM" id="Phobius"/>
    </source>
</evidence>
<keyword evidence="1" id="KW-0812">Transmembrane</keyword>
<name>A0A2S0NGE7_9HYPH</name>
<keyword evidence="3" id="KW-1185">Reference proteome</keyword>
<keyword evidence="1" id="KW-1133">Transmembrane helix</keyword>
<evidence type="ECO:0008006" key="4">
    <source>
        <dbReference type="Google" id="ProtNLM"/>
    </source>
</evidence>
<dbReference type="KEGG" id="phr:C6569_20505"/>
<feature type="transmembrane region" description="Helical" evidence="1">
    <location>
        <begin position="53"/>
        <end position="69"/>
    </location>
</feature>
<dbReference type="OrthoDB" id="8373403at2"/>
<organism evidence="2 3">
    <name type="scientific">Phreatobacter cathodiphilus</name>
    <dbReference type="NCBI Taxonomy" id="1868589"/>
    <lineage>
        <taxon>Bacteria</taxon>
        <taxon>Pseudomonadati</taxon>
        <taxon>Pseudomonadota</taxon>
        <taxon>Alphaproteobacteria</taxon>
        <taxon>Hyphomicrobiales</taxon>
        <taxon>Phreatobacteraceae</taxon>
        <taxon>Phreatobacter</taxon>
    </lineage>
</organism>
<dbReference type="Proteomes" id="UP000237889">
    <property type="component" value="Chromosome"/>
</dbReference>
<evidence type="ECO:0000313" key="3">
    <source>
        <dbReference type="Proteomes" id="UP000237889"/>
    </source>
</evidence>
<evidence type="ECO:0000313" key="2">
    <source>
        <dbReference type="EMBL" id="AVO47232.1"/>
    </source>
</evidence>
<sequence>MADGKTMNPGASVTDFASAAQTQLKAAGVDTEVMANRAGDLQRMLRDEITSRPFQALAIAAFVGFLYGMRR</sequence>
<keyword evidence="1" id="KW-0472">Membrane</keyword>
<gene>
    <name evidence="2" type="ORF">C6569_20505</name>
</gene>
<accession>A0A2S0NGE7</accession>